<comment type="similarity">
    <text evidence="2">Belongs to the alkaline ceramidase family.</text>
</comment>
<dbReference type="PANTHER" id="PTHR46187:SF1">
    <property type="entry name" value="ALKALINE PHYTOCERAMIDASE"/>
    <property type="match status" value="1"/>
</dbReference>
<proteinExistence type="inferred from homology"/>
<evidence type="ECO:0000256" key="5">
    <source>
        <dbReference type="ARBA" id="ARBA00022989"/>
    </source>
</evidence>
<accession>A0A194XG26</accession>
<feature type="transmembrane region" description="Helical" evidence="9">
    <location>
        <begin position="180"/>
        <end position="198"/>
    </location>
</feature>
<protein>
    <submittedName>
        <fullName evidence="10">Alkaline phytoceramidase</fullName>
    </submittedName>
</protein>
<keyword evidence="4" id="KW-0378">Hydrolase</keyword>
<organism evidence="10 11">
    <name type="scientific">Mollisia scopiformis</name>
    <name type="common">Conifer needle endophyte fungus</name>
    <name type="synonym">Phialocephala scopiformis</name>
    <dbReference type="NCBI Taxonomy" id="149040"/>
    <lineage>
        <taxon>Eukaryota</taxon>
        <taxon>Fungi</taxon>
        <taxon>Dikarya</taxon>
        <taxon>Ascomycota</taxon>
        <taxon>Pezizomycotina</taxon>
        <taxon>Leotiomycetes</taxon>
        <taxon>Helotiales</taxon>
        <taxon>Mollisiaceae</taxon>
        <taxon>Mollisia</taxon>
    </lineage>
</organism>
<feature type="transmembrane region" description="Helical" evidence="9">
    <location>
        <begin position="98"/>
        <end position="116"/>
    </location>
</feature>
<keyword evidence="8" id="KW-0862">Zinc</keyword>
<evidence type="ECO:0000256" key="1">
    <source>
        <dbReference type="ARBA" id="ARBA00004141"/>
    </source>
</evidence>
<evidence type="ECO:0000256" key="4">
    <source>
        <dbReference type="ARBA" id="ARBA00022801"/>
    </source>
</evidence>
<dbReference type="Proteomes" id="UP000070700">
    <property type="component" value="Unassembled WGS sequence"/>
</dbReference>
<dbReference type="EMBL" id="KQ947411">
    <property type="protein sequence ID" value="KUJ19150.1"/>
    <property type="molecule type" value="Genomic_DNA"/>
</dbReference>
<name>A0A194XG26_MOLSC</name>
<comment type="cofactor">
    <cofactor evidence="8">
        <name>Zn(2+)</name>
        <dbReference type="ChEBI" id="CHEBI:29105"/>
    </cofactor>
</comment>
<feature type="binding site" evidence="8">
    <location>
        <position position="230"/>
    </location>
    <ligand>
        <name>Zn(2+)</name>
        <dbReference type="ChEBI" id="CHEBI:29105"/>
        <note>catalytic</note>
    </ligand>
</feature>
<feature type="transmembrane region" description="Helical" evidence="9">
    <location>
        <begin position="148"/>
        <end position="168"/>
    </location>
</feature>
<dbReference type="FunCoup" id="A0A194XG26">
    <property type="interactions" value="625"/>
</dbReference>
<dbReference type="GeneID" id="28824359"/>
<evidence type="ECO:0000256" key="2">
    <source>
        <dbReference type="ARBA" id="ARBA00009780"/>
    </source>
</evidence>
<dbReference type="GO" id="GO:0046514">
    <property type="term" value="P:ceramide catabolic process"/>
    <property type="evidence" value="ECO:0007669"/>
    <property type="project" value="TreeGrafter"/>
</dbReference>
<dbReference type="AlphaFoldDB" id="A0A194XG26"/>
<feature type="transmembrane region" description="Helical" evidence="9">
    <location>
        <begin position="29"/>
        <end position="50"/>
    </location>
</feature>
<dbReference type="GO" id="GO:0046872">
    <property type="term" value="F:metal ion binding"/>
    <property type="evidence" value="ECO:0007669"/>
    <property type="project" value="UniProtKB-KW"/>
</dbReference>
<dbReference type="InParanoid" id="A0A194XG26"/>
<dbReference type="InterPro" id="IPR008901">
    <property type="entry name" value="ACER"/>
</dbReference>
<gene>
    <name evidence="10" type="ORF">LY89DRAFT_683082</name>
</gene>
<dbReference type="GO" id="GO:0005789">
    <property type="term" value="C:endoplasmic reticulum membrane"/>
    <property type="evidence" value="ECO:0007669"/>
    <property type="project" value="TreeGrafter"/>
</dbReference>
<evidence type="ECO:0000313" key="10">
    <source>
        <dbReference type="EMBL" id="KUJ19150.1"/>
    </source>
</evidence>
<dbReference type="OrthoDB" id="187171at2759"/>
<keyword evidence="6 9" id="KW-0472">Membrane</keyword>
<evidence type="ECO:0000313" key="11">
    <source>
        <dbReference type="Proteomes" id="UP000070700"/>
    </source>
</evidence>
<evidence type="ECO:0000256" key="8">
    <source>
        <dbReference type="PIRSR" id="PIRSR608901-2"/>
    </source>
</evidence>
<feature type="binding site" evidence="7">
    <location>
        <position position="37"/>
    </location>
    <ligand>
        <name>Ca(2+)</name>
        <dbReference type="ChEBI" id="CHEBI:29108"/>
    </ligand>
</feature>
<feature type="binding site" evidence="8">
    <location>
        <position position="226"/>
    </location>
    <ligand>
        <name>Zn(2+)</name>
        <dbReference type="ChEBI" id="CHEBI:29105"/>
        <note>catalytic</note>
    </ligand>
</feature>
<evidence type="ECO:0000256" key="7">
    <source>
        <dbReference type="PIRSR" id="PIRSR608901-1"/>
    </source>
</evidence>
<feature type="binding site" evidence="8">
    <location>
        <position position="85"/>
    </location>
    <ligand>
        <name>Zn(2+)</name>
        <dbReference type="ChEBI" id="CHEBI:29105"/>
        <note>catalytic</note>
    </ligand>
</feature>
<feature type="transmembrane region" description="Helical" evidence="9">
    <location>
        <begin position="66"/>
        <end position="86"/>
    </location>
</feature>
<keyword evidence="7" id="KW-0479">Metal-binding</keyword>
<feature type="transmembrane region" description="Helical" evidence="9">
    <location>
        <begin position="123"/>
        <end position="142"/>
    </location>
</feature>
<feature type="transmembrane region" description="Helical" evidence="9">
    <location>
        <begin position="227"/>
        <end position="251"/>
    </location>
</feature>
<dbReference type="PANTHER" id="PTHR46187">
    <property type="entry name" value="ALKALINE CERAMIDASE 3"/>
    <property type="match status" value="1"/>
</dbReference>
<evidence type="ECO:0000256" key="6">
    <source>
        <dbReference type="ARBA" id="ARBA00023136"/>
    </source>
</evidence>
<dbReference type="KEGG" id="psco:LY89DRAFT_683082"/>
<dbReference type="GO" id="GO:0016811">
    <property type="term" value="F:hydrolase activity, acting on carbon-nitrogen (but not peptide) bonds, in linear amides"/>
    <property type="evidence" value="ECO:0007669"/>
    <property type="project" value="InterPro"/>
</dbReference>
<keyword evidence="5 9" id="KW-1133">Transmembrane helix</keyword>
<keyword evidence="7" id="KW-0106">Calcium</keyword>
<keyword evidence="11" id="KW-1185">Reference proteome</keyword>
<dbReference type="Pfam" id="PF05875">
    <property type="entry name" value="Ceramidase"/>
    <property type="match status" value="1"/>
</dbReference>
<feature type="binding site" evidence="7">
    <location>
        <position position="26"/>
    </location>
    <ligand>
        <name>Ca(2+)</name>
        <dbReference type="ChEBI" id="CHEBI:29108"/>
    </ligand>
</feature>
<evidence type="ECO:0000256" key="9">
    <source>
        <dbReference type="SAM" id="Phobius"/>
    </source>
</evidence>
<keyword evidence="3 9" id="KW-0812">Transmembrane</keyword>
<dbReference type="GO" id="GO:0046513">
    <property type="term" value="P:ceramide biosynthetic process"/>
    <property type="evidence" value="ECO:0007669"/>
    <property type="project" value="TreeGrafter"/>
</dbReference>
<evidence type="ECO:0000256" key="3">
    <source>
        <dbReference type="ARBA" id="ARBA00022692"/>
    </source>
</evidence>
<reference evidence="10 11" key="1">
    <citation type="submission" date="2015-10" db="EMBL/GenBank/DDBJ databases">
        <title>Full genome of DAOMC 229536 Phialocephala scopiformis, a fungal endophyte of spruce producing the potent anti-insectan compound rugulosin.</title>
        <authorList>
            <consortium name="DOE Joint Genome Institute"/>
            <person name="Walker A.K."/>
            <person name="Frasz S.L."/>
            <person name="Seifert K.A."/>
            <person name="Miller J.D."/>
            <person name="Mondo S.J."/>
            <person name="Labutti K."/>
            <person name="Lipzen A."/>
            <person name="Dockter R."/>
            <person name="Kennedy M."/>
            <person name="Grigoriev I.V."/>
            <person name="Spatafora J.W."/>
        </authorList>
    </citation>
    <scope>NUCLEOTIDE SEQUENCE [LARGE SCALE GENOMIC DNA]</scope>
    <source>
        <strain evidence="10 11">CBS 120377</strain>
    </source>
</reference>
<dbReference type="RefSeq" id="XP_018073505.1">
    <property type="nucleotide sequence ID" value="XM_018214633.1"/>
</dbReference>
<dbReference type="STRING" id="149040.A0A194XG26"/>
<sequence>MGFLSWPYVEGQSAWGEMTSSARFCELDFYLTSYIAEFINTATSLMYLYLGWHGIKNTKRNGRDKVVILCYAMLASVGPGSMAYHTTIKYSGQMVDEFSMMYATASILYAALSVTLGPEARRFLGISVACIAFSASLLHYCIDYTPGFQGVFGLMVWTVFCQCVWLVSTKVTDRDAVKDMKGLALYGAVTFVGGYVLWRIDNHACGALRSFRDIVGMPLGFVTELHGWWHIFTGLGVYYYVVFIEYLRLYIRAQRQPGGRKTQIVLVWRSTLSLPHIETTKEREE</sequence>
<comment type="subcellular location">
    <subcellularLocation>
        <location evidence="1">Membrane</location>
        <topology evidence="1">Multi-pass membrane protein</topology>
    </subcellularLocation>
</comment>